<feature type="compositionally biased region" description="Polar residues" evidence="1">
    <location>
        <begin position="91"/>
        <end position="100"/>
    </location>
</feature>
<feature type="region of interest" description="Disordered" evidence="1">
    <location>
        <begin position="29"/>
        <end position="100"/>
    </location>
</feature>
<reference evidence="2" key="1">
    <citation type="journal article" date="2023" name="G3 (Bethesda)">
        <title>A reference genome for the long-term kleptoplast-retaining sea slug Elysia crispata morphotype clarki.</title>
        <authorList>
            <person name="Eastman K.E."/>
            <person name="Pendleton A.L."/>
            <person name="Shaikh M.A."/>
            <person name="Suttiyut T."/>
            <person name="Ogas R."/>
            <person name="Tomko P."/>
            <person name="Gavelis G."/>
            <person name="Widhalm J.R."/>
            <person name="Wisecaver J.H."/>
        </authorList>
    </citation>
    <scope>NUCLEOTIDE SEQUENCE</scope>
    <source>
        <strain evidence="2">ECLA1</strain>
    </source>
</reference>
<sequence length="100" mass="11390">KEKKECVKERKEVTKLTEGMDMNTQLHQRAFRKKQQQPKTPNTKNLTITKSERRPPYKTDIDSRRQVDTTESSSPPSFVTFHLDQVPFPSSGGSATGPTL</sequence>
<name>A0AAE1AFM0_9GAST</name>
<feature type="non-terminal residue" evidence="2">
    <location>
        <position position="1"/>
    </location>
</feature>
<dbReference type="AlphaFoldDB" id="A0AAE1AFM0"/>
<dbReference type="Proteomes" id="UP001283361">
    <property type="component" value="Unassembled WGS sequence"/>
</dbReference>
<gene>
    <name evidence="2" type="ORF">RRG08_045080</name>
</gene>
<evidence type="ECO:0000313" key="2">
    <source>
        <dbReference type="EMBL" id="KAK3786968.1"/>
    </source>
</evidence>
<keyword evidence="3" id="KW-1185">Reference proteome</keyword>
<evidence type="ECO:0000256" key="1">
    <source>
        <dbReference type="SAM" id="MobiDB-lite"/>
    </source>
</evidence>
<organism evidence="2 3">
    <name type="scientific">Elysia crispata</name>
    <name type="common">lettuce slug</name>
    <dbReference type="NCBI Taxonomy" id="231223"/>
    <lineage>
        <taxon>Eukaryota</taxon>
        <taxon>Metazoa</taxon>
        <taxon>Spiralia</taxon>
        <taxon>Lophotrochozoa</taxon>
        <taxon>Mollusca</taxon>
        <taxon>Gastropoda</taxon>
        <taxon>Heterobranchia</taxon>
        <taxon>Euthyneura</taxon>
        <taxon>Panpulmonata</taxon>
        <taxon>Sacoglossa</taxon>
        <taxon>Placobranchoidea</taxon>
        <taxon>Plakobranchidae</taxon>
        <taxon>Elysia</taxon>
    </lineage>
</organism>
<protein>
    <submittedName>
        <fullName evidence="2">Uncharacterized protein</fullName>
    </submittedName>
</protein>
<accession>A0AAE1AFM0</accession>
<feature type="compositionally biased region" description="Basic and acidic residues" evidence="1">
    <location>
        <begin position="50"/>
        <end position="68"/>
    </location>
</feature>
<comment type="caution">
    <text evidence="2">The sequence shown here is derived from an EMBL/GenBank/DDBJ whole genome shotgun (WGS) entry which is preliminary data.</text>
</comment>
<evidence type="ECO:0000313" key="3">
    <source>
        <dbReference type="Proteomes" id="UP001283361"/>
    </source>
</evidence>
<proteinExistence type="predicted"/>
<dbReference type="EMBL" id="JAWDGP010001923">
    <property type="protein sequence ID" value="KAK3786968.1"/>
    <property type="molecule type" value="Genomic_DNA"/>
</dbReference>